<evidence type="ECO:0000256" key="1">
    <source>
        <dbReference type="SAM" id="MobiDB-lite"/>
    </source>
</evidence>
<evidence type="ECO:0000313" key="2">
    <source>
        <dbReference type="EMBL" id="CAK0845858.1"/>
    </source>
</evidence>
<proteinExistence type="predicted"/>
<feature type="compositionally biased region" description="Basic residues" evidence="1">
    <location>
        <begin position="141"/>
        <end position="151"/>
    </location>
</feature>
<organism evidence="2 3">
    <name type="scientific">Prorocentrum cordatum</name>
    <dbReference type="NCBI Taxonomy" id="2364126"/>
    <lineage>
        <taxon>Eukaryota</taxon>
        <taxon>Sar</taxon>
        <taxon>Alveolata</taxon>
        <taxon>Dinophyceae</taxon>
        <taxon>Prorocentrales</taxon>
        <taxon>Prorocentraceae</taxon>
        <taxon>Prorocentrum</taxon>
    </lineage>
</organism>
<dbReference type="EMBL" id="CAUYUJ010014771">
    <property type="protein sequence ID" value="CAK0845858.1"/>
    <property type="molecule type" value="Genomic_DNA"/>
</dbReference>
<reference evidence="2" key="1">
    <citation type="submission" date="2023-10" db="EMBL/GenBank/DDBJ databases">
        <authorList>
            <person name="Chen Y."/>
            <person name="Shah S."/>
            <person name="Dougan E. K."/>
            <person name="Thang M."/>
            <person name="Chan C."/>
        </authorList>
    </citation>
    <scope>NUCLEOTIDE SEQUENCE [LARGE SCALE GENOMIC DNA]</scope>
</reference>
<gene>
    <name evidence="2" type="ORF">PCOR1329_LOCUS39518</name>
</gene>
<feature type="region of interest" description="Disordered" evidence="1">
    <location>
        <begin position="140"/>
        <end position="181"/>
    </location>
</feature>
<evidence type="ECO:0000313" key="3">
    <source>
        <dbReference type="Proteomes" id="UP001189429"/>
    </source>
</evidence>
<feature type="region of interest" description="Disordered" evidence="1">
    <location>
        <begin position="16"/>
        <end position="47"/>
    </location>
</feature>
<sequence length="181" mass="19110">MTDSLLAPALISCTPRHAAAPAPPPSPVAGVSKVPTPRLARGDPLPVAPCSHKVPPLDFAAVAASSRHTPTDSTREGTDVDLLYEEAEALRLQTPPDTERNPAPVEHLWQGLHPAGRRTYKAPILTESILFHGLVVDHARSAARGRSKRRAARDDSYSKDVPSRSAATPATMASEAGAEAP</sequence>
<comment type="caution">
    <text evidence="2">The sequence shown here is derived from an EMBL/GenBank/DDBJ whole genome shotgun (WGS) entry which is preliminary data.</text>
</comment>
<name>A0ABN9TJV7_9DINO</name>
<accession>A0ABN9TJV7</accession>
<protein>
    <submittedName>
        <fullName evidence="2">Uncharacterized protein</fullName>
    </submittedName>
</protein>
<feature type="compositionally biased region" description="Basic and acidic residues" evidence="1">
    <location>
        <begin position="152"/>
        <end position="162"/>
    </location>
</feature>
<dbReference type="Proteomes" id="UP001189429">
    <property type="component" value="Unassembled WGS sequence"/>
</dbReference>
<keyword evidence="3" id="KW-1185">Reference proteome</keyword>